<keyword evidence="1" id="KW-0479">Metal-binding</keyword>
<dbReference type="GO" id="GO:0046872">
    <property type="term" value="F:metal ion binding"/>
    <property type="evidence" value="ECO:0007669"/>
    <property type="project" value="UniProtKB-KW"/>
</dbReference>
<reference evidence="3" key="1">
    <citation type="submission" date="2021-01" db="EMBL/GenBank/DDBJ databases">
        <title>Microvirga sp.</title>
        <authorList>
            <person name="Kim M.K."/>
        </authorList>
    </citation>
    <scope>NUCLEOTIDE SEQUENCE</scope>
    <source>
        <strain evidence="3">5420S-16</strain>
    </source>
</reference>
<dbReference type="EMBL" id="JAEQMY010000089">
    <property type="protein sequence ID" value="MBL0407536.1"/>
    <property type="molecule type" value="Genomic_DNA"/>
</dbReference>
<name>A0A937D1X9_9HYPH</name>
<dbReference type="InterPro" id="IPR011234">
    <property type="entry name" value="Fumarylacetoacetase-like_C"/>
</dbReference>
<keyword evidence="3" id="KW-0378">Hydrolase</keyword>
<dbReference type="InterPro" id="IPR036663">
    <property type="entry name" value="Fumarylacetoacetase_C_sf"/>
</dbReference>
<organism evidence="3 4">
    <name type="scientific">Microvirga aerilata</name>
    <dbReference type="NCBI Taxonomy" id="670292"/>
    <lineage>
        <taxon>Bacteria</taxon>
        <taxon>Pseudomonadati</taxon>
        <taxon>Pseudomonadota</taxon>
        <taxon>Alphaproteobacteria</taxon>
        <taxon>Hyphomicrobiales</taxon>
        <taxon>Methylobacteriaceae</taxon>
        <taxon>Microvirga</taxon>
    </lineage>
</organism>
<evidence type="ECO:0000256" key="1">
    <source>
        <dbReference type="ARBA" id="ARBA00022723"/>
    </source>
</evidence>
<feature type="domain" description="Fumarylacetoacetase-like C-terminal" evidence="2">
    <location>
        <begin position="30"/>
        <end position="230"/>
    </location>
</feature>
<dbReference type="Gene3D" id="3.90.850.10">
    <property type="entry name" value="Fumarylacetoacetase-like, C-terminal domain"/>
    <property type="match status" value="1"/>
</dbReference>
<sequence length="232" mass="25137">MDADACVITPPERPVLPVVGTSQKFPVRRIYCVGRNYVAHVREMGGDEARDPPIFFQKPADSIVLDGASIPYPPMTSNYHYELELVVAIKKGGHDISPEDALDHIYGYGIGLDMTRRDLQMDLGKVGLPWEVGKAFDNSCPCGPIYPVEKVGHVLEGSIRLTVDGVAKQDSDLSLMIWKVPEIIANLSKFFTLQPGDIILTGTPAGVGPVVPGSELVGSIDKLGTLRVQISN</sequence>
<dbReference type="Proteomes" id="UP000605848">
    <property type="component" value="Unassembled WGS sequence"/>
</dbReference>
<accession>A0A937D1X9</accession>
<evidence type="ECO:0000313" key="4">
    <source>
        <dbReference type="Proteomes" id="UP000605848"/>
    </source>
</evidence>
<dbReference type="AlphaFoldDB" id="A0A937D1X9"/>
<gene>
    <name evidence="3" type="ORF">JKG68_26830</name>
</gene>
<dbReference type="PANTHER" id="PTHR11820">
    <property type="entry name" value="ACYLPYRUVASE"/>
    <property type="match status" value="1"/>
</dbReference>
<dbReference type="Pfam" id="PF01557">
    <property type="entry name" value="FAA_hydrolase"/>
    <property type="match status" value="1"/>
</dbReference>
<proteinExistence type="predicted"/>
<protein>
    <submittedName>
        <fullName evidence="3">Fumarylacetoacetate hydrolase family protein</fullName>
    </submittedName>
</protein>
<comment type="caution">
    <text evidence="3">The sequence shown here is derived from an EMBL/GenBank/DDBJ whole genome shotgun (WGS) entry which is preliminary data.</text>
</comment>
<dbReference type="PANTHER" id="PTHR11820:SF90">
    <property type="entry name" value="FLUTATHIONE S-TRANSFERASE"/>
    <property type="match status" value="1"/>
</dbReference>
<evidence type="ECO:0000313" key="3">
    <source>
        <dbReference type="EMBL" id="MBL0407536.1"/>
    </source>
</evidence>
<dbReference type="GO" id="GO:0018773">
    <property type="term" value="F:acetylpyruvate hydrolase activity"/>
    <property type="evidence" value="ECO:0007669"/>
    <property type="project" value="TreeGrafter"/>
</dbReference>
<keyword evidence="4" id="KW-1185">Reference proteome</keyword>
<dbReference type="SUPFAM" id="SSF56529">
    <property type="entry name" value="FAH"/>
    <property type="match status" value="1"/>
</dbReference>
<evidence type="ECO:0000259" key="2">
    <source>
        <dbReference type="Pfam" id="PF01557"/>
    </source>
</evidence>